<reference evidence="1 2" key="1">
    <citation type="submission" date="2024-06" db="EMBL/GenBank/DDBJ databases">
        <authorList>
            <person name="Steensen K."/>
            <person name="Seneca J."/>
            <person name="Bartlau N."/>
            <person name="Yu A.X."/>
            <person name="Polz M.F."/>
        </authorList>
    </citation>
    <scope>NUCLEOTIDE SEQUENCE [LARGE SCALE GENOMIC DNA]</scope>
    <source>
        <strain evidence="1 2">1F146</strain>
    </source>
</reference>
<evidence type="ECO:0000313" key="1">
    <source>
        <dbReference type="EMBL" id="MEZ8211337.1"/>
    </source>
</evidence>
<dbReference type="Proteomes" id="UP001569151">
    <property type="component" value="Unassembled WGS sequence"/>
</dbReference>
<dbReference type="EMBL" id="JBGOOS010000051">
    <property type="protein sequence ID" value="MEZ8211337.1"/>
    <property type="molecule type" value="Genomic_DNA"/>
</dbReference>
<sequence>MVNNTLLLVTKEAFESELASYNVEPWARGLLVYAVTGVPLYHGITNLKDGYGYSRFNKENMSLSVSEVNKKRLCYDTNKTLVIINSLYSDDFEIVDGFVA</sequence>
<organism evidence="1 2">
    <name type="scientific">Vibrio bivalvicida</name>
    <dbReference type="NCBI Taxonomy" id="1276888"/>
    <lineage>
        <taxon>Bacteria</taxon>
        <taxon>Pseudomonadati</taxon>
        <taxon>Pseudomonadota</taxon>
        <taxon>Gammaproteobacteria</taxon>
        <taxon>Vibrionales</taxon>
        <taxon>Vibrionaceae</taxon>
        <taxon>Vibrio</taxon>
        <taxon>Vibrio oreintalis group</taxon>
    </lineage>
</organism>
<accession>A0ABV4MP34</accession>
<keyword evidence="2" id="KW-1185">Reference proteome</keyword>
<gene>
    <name evidence="1" type="ORF">ACED39_21455</name>
</gene>
<dbReference type="RefSeq" id="WP_371720325.1">
    <property type="nucleotide sequence ID" value="NZ_JBGOOF010000049.1"/>
</dbReference>
<evidence type="ECO:0000313" key="2">
    <source>
        <dbReference type="Proteomes" id="UP001569151"/>
    </source>
</evidence>
<name>A0ABV4MP34_9VIBR</name>
<comment type="caution">
    <text evidence="1">The sequence shown here is derived from an EMBL/GenBank/DDBJ whole genome shotgun (WGS) entry which is preliminary data.</text>
</comment>
<proteinExistence type="predicted"/>
<protein>
    <submittedName>
        <fullName evidence="1">Uncharacterized protein</fullName>
    </submittedName>
</protein>